<organism evidence="3 4">
    <name type="scientific">Pokkaliibacter plantistimulans</name>
    <dbReference type="NCBI Taxonomy" id="1635171"/>
    <lineage>
        <taxon>Bacteria</taxon>
        <taxon>Pseudomonadati</taxon>
        <taxon>Pseudomonadota</taxon>
        <taxon>Gammaproteobacteria</taxon>
        <taxon>Oceanospirillales</taxon>
        <taxon>Balneatrichaceae</taxon>
        <taxon>Pokkaliibacter</taxon>
    </lineage>
</organism>
<reference evidence="3 4" key="1">
    <citation type="submission" date="2015-03" db="EMBL/GenBank/DDBJ databases">
        <authorList>
            <person name="Krishnan R."/>
            <person name="Midha S."/>
            <person name="Patil P.B."/>
            <person name="Rameshkumar N."/>
        </authorList>
    </citation>
    <scope>NUCLEOTIDE SEQUENCE [LARGE SCALE GENOMIC DNA]</scope>
    <source>
        <strain evidence="3 4">L1E11</strain>
    </source>
</reference>
<feature type="transmembrane region" description="Helical" evidence="1">
    <location>
        <begin position="43"/>
        <end position="66"/>
    </location>
</feature>
<keyword evidence="4" id="KW-1185">Reference proteome</keyword>
<feature type="domain" description="Potassium channel" evidence="2">
    <location>
        <begin position="53"/>
        <end position="130"/>
    </location>
</feature>
<dbReference type="Gene3D" id="1.10.287.70">
    <property type="match status" value="1"/>
</dbReference>
<dbReference type="EMBL" id="LAPT01000104">
    <property type="protein sequence ID" value="PXF29656.1"/>
    <property type="molecule type" value="Genomic_DNA"/>
</dbReference>
<dbReference type="Pfam" id="PF07885">
    <property type="entry name" value="Ion_trans_2"/>
    <property type="match status" value="1"/>
</dbReference>
<dbReference type="InterPro" id="IPR013099">
    <property type="entry name" value="K_chnl_dom"/>
</dbReference>
<evidence type="ECO:0000256" key="1">
    <source>
        <dbReference type="SAM" id="Phobius"/>
    </source>
</evidence>
<name>A0ABX5LTI4_9GAMM</name>
<feature type="transmembrane region" description="Helical" evidence="1">
    <location>
        <begin position="110"/>
        <end position="132"/>
    </location>
</feature>
<accession>A0ABX5LTI4</accession>
<feature type="transmembrane region" description="Helical" evidence="1">
    <location>
        <begin position="6"/>
        <end position="23"/>
    </location>
</feature>
<keyword evidence="1" id="KW-0472">Membrane</keyword>
<keyword evidence="1" id="KW-0812">Transmembrane</keyword>
<evidence type="ECO:0000313" key="3">
    <source>
        <dbReference type="EMBL" id="PXF29656.1"/>
    </source>
</evidence>
<gene>
    <name evidence="3" type="ORF">WH50_19780</name>
</gene>
<sequence>MFEVFLVNSVVVSLAVGVHYEFLYRLTTLLPKMRMLHRSRIVLGVMGALVAHAVEVWIFAIAYFFMHHTDGWGQLTGSFDGSLMDCAYFSFTVFSTVGFGDIEPAGHLRYLTGIESLTGLLLVTWSASFLFLEMERYWKTRL</sequence>
<evidence type="ECO:0000313" key="4">
    <source>
        <dbReference type="Proteomes" id="UP000248090"/>
    </source>
</evidence>
<evidence type="ECO:0000259" key="2">
    <source>
        <dbReference type="Pfam" id="PF07885"/>
    </source>
</evidence>
<keyword evidence="1" id="KW-1133">Transmembrane helix</keyword>
<comment type="caution">
    <text evidence="3">The sequence shown here is derived from an EMBL/GenBank/DDBJ whole genome shotgun (WGS) entry which is preliminary data.</text>
</comment>
<proteinExistence type="predicted"/>
<dbReference type="SUPFAM" id="SSF81324">
    <property type="entry name" value="Voltage-gated potassium channels"/>
    <property type="match status" value="1"/>
</dbReference>
<dbReference type="Proteomes" id="UP000248090">
    <property type="component" value="Unassembled WGS sequence"/>
</dbReference>
<protein>
    <submittedName>
        <fullName evidence="3">Ion transporter</fullName>
    </submittedName>
</protein>